<evidence type="ECO:0000313" key="2">
    <source>
        <dbReference type="EMBL" id="SFG30409.1"/>
    </source>
</evidence>
<dbReference type="RefSeq" id="WP_092284177.1">
    <property type="nucleotide sequence ID" value="NZ_FOPJ01000002.1"/>
</dbReference>
<sequence>MSSSYEIETKFEVEADTALPDLTTIDGVAQLGEKQCFHLSALYVDTQDLALTRAKITMRRRTGGKDAGWHIKLPASGPHSGRKEIHADLSAAPEPAVGQEVQIPSEFRDTISAVTGGAKLYLIAQVGNDREETQLLDASGRAIMEFCDDRVSTQCFLPGGKPQRWREWEVELAEGVDEVADLLRACESTLVAAGAKVASSPSKLLSALGDVAP</sequence>
<dbReference type="Gene3D" id="2.40.320.10">
    <property type="entry name" value="Hypothetical Protein Pfu-838710-001"/>
    <property type="match status" value="1"/>
</dbReference>
<feature type="domain" description="CYTH" evidence="1">
    <location>
        <begin position="4"/>
        <end position="210"/>
    </location>
</feature>
<dbReference type="Pfam" id="PF01928">
    <property type="entry name" value="CYTH"/>
    <property type="match status" value="1"/>
</dbReference>
<gene>
    <name evidence="2" type="ORF">SAMN05660282_00565</name>
</gene>
<accession>A0A1I2QT36</accession>
<dbReference type="CDD" id="cd07374">
    <property type="entry name" value="CYTH-like_Pase"/>
    <property type="match status" value="1"/>
</dbReference>
<evidence type="ECO:0000259" key="1">
    <source>
        <dbReference type="SMART" id="SM01118"/>
    </source>
</evidence>
<proteinExistence type="predicted"/>
<protein>
    <submittedName>
        <fullName evidence="2">CYTH domain-containing protein</fullName>
    </submittedName>
</protein>
<keyword evidence="3" id="KW-1185">Reference proteome</keyword>
<dbReference type="OrthoDB" id="9777271at2"/>
<dbReference type="SMART" id="SM01118">
    <property type="entry name" value="CYTH"/>
    <property type="match status" value="1"/>
</dbReference>
<dbReference type="InterPro" id="IPR033469">
    <property type="entry name" value="CYTH-like_dom_sf"/>
</dbReference>
<dbReference type="SUPFAM" id="SSF55154">
    <property type="entry name" value="CYTH-like phosphatases"/>
    <property type="match status" value="1"/>
</dbReference>
<dbReference type="Proteomes" id="UP000199065">
    <property type="component" value="Unassembled WGS sequence"/>
</dbReference>
<name>A0A1I2QT36_9CORY</name>
<dbReference type="STRING" id="185761.SAMN05660282_00565"/>
<dbReference type="InterPro" id="IPR023577">
    <property type="entry name" value="CYTH_domain"/>
</dbReference>
<dbReference type="AlphaFoldDB" id="A0A1I2QT36"/>
<reference evidence="2 3" key="1">
    <citation type="submission" date="2016-10" db="EMBL/GenBank/DDBJ databases">
        <authorList>
            <person name="de Groot N.N."/>
        </authorList>
    </citation>
    <scope>NUCLEOTIDE SEQUENCE [LARGE SCALE GENOMIC DNA]</scope>
    <source>
        <strain>J11</strain>
        <strain evidence="3">PG 39</strain>
    </source>
</reference>
<dbReference type="EMBL" id="FOPJ01000002">
    <property type="protein sequence ID" value="SFG30409.1"/>
    <property type="molecule type" value="Genomic_DNA"/>
</dbReference>
<organism evidence="2 3">
    <name type="scientific">Corynebacterium spheniscorum</name>
    <dbReference type="NCBI Taxonomy" id="185761"/>
    <lineage>
        <taxon>Bacteria</taxon>
        <taxon>Bacillati</taxon>
        <taxon>Actinomycetota</taxon>
        <taxon>Actinomycetes</taxon>
        <taxon>Mycobacteriales</taxon>
        <taxon>Corynebacteriaceae</taxon>
        <taxon>Corynebacterium</taxon>
    </lineage>
</organism>
<evidence type="ECO:0000313" key="3">
    <source>
        <dbReference type="Proteomes" id="UP000199065"/>
    </source>
</evidence>